<accession>A0A561BGS9</accession>
<comment type="caution">
    <text evidence="1">The sequence shown here is derived from an EMBL/GenBank/DDBJ whole genome shotgun (WGS) entry which is preliminary data.</text>
</comment>
<protein>
    <submittedName>
        <fullName evidence="1">Uncharacterized protein</fullName>
    </submittedName>
</protein>
<dbReference type="AlphaFoldDB" id="A0A561BGS9"/>
<dbReference type="OrthoDB" id="9152129at2"/>
<evidence type="ECO:0000313" key="1">
    <source>
        <dbReference type="EMBL" id="TWD78075.1"/>
    </source>
</evidence>
<proteinExistence type="predicted"/>
<evidence type="ECO:0000313" key="2">
    <source>
        <dbReference type="Proteomes" id="UP000319722"/>
    </source>
</evidence>
<sequence length="146" mass="16111">MAENRRILAHVLIEMNPLADQGADATKAALRSAIQVGLNAQVLELNVYPIAAEDSARHVKAQIPHSDPSDHDQVVEEYLHSGMQVQIYRDAGPKSPPTYYAVVTNPNVKNPSGAVIESKSYAELKQVAEARAERKAFLLERKREGR</sequence>
<name>A0A561BGS9_9BURK</name>
<gene>
    <name evidence="1" type="ORF">FB547_108130</name>
</gene>
<reference evidence="1 2" key="1">
    <citation type="submission" date="2019-06" db="EMBL/GenBank/DDBJ databases">
        <title>Sorghum-associated microbial communities from plants grown in Nebraska, USA.</title>
        <authorList>
            <person name="Schachtman D."/>
        </authorList>
    </citation>
    <scope>NUCLEOTIDE SEQUENCE [LARGE SCALE GENOMIC DNA]</scope>
    <source>
        <strain evidence="1 2">T529</strain>
    </source>
</reference>
<organism evidence="1 2">
    <name type="scientific">Variovorax beijingensis</name>
    <dbReference type="NCBI Taxonomy" id="2496117"/>
    <lineage>
        <taxon>Bacteria</taxon>
        <taxon>Pseudomonadati</taxon>
        <taxon>Pseudomonadota</taxon>
        <taxon>Betaproteobacteria</taxon>
        <taxon>Burkholderiales</taxon>
        <taxon>Comamonadaceae</taxon>
        <taxon>Variovorax</taxon>
    </lineage>
</organism>
<dbReference type="Proteomes" id="UP000319722">
    <property type="component" value="Unassembled WGS sequence"/>
</dbReference>
<dbReference type="RefSeq" id="WP_145745845.1">
    <property type="nucleotide sequence ID" value="NZ_VIVL01000008.1"/>
</dbReference>
<dbReference type="EMBL" id="VIVL01000008">
    <property type="protein sequence ID" value="TWD78075.1"/>
    <property type="molecule type" value="Genomic_DNA"/>
</dbReference>